<keyword evidence="4 7" id="KW-1133">Transmembrane helix</keyword>
<evidence type="ECO:0000256" key="4">
    <source>
        <dbReference type="ARBA" id="ARBA00022989"/>
    </source>
</evidence>
<protein>
    <submittedName>
        <fullName evidence="10">HlyD family type I secretion membrane fusionprotein</fullName>
    </submittedName>
</protein>
<feature type="domain" description="Multidrug resistance protein MdtA-like barrel-sandwich hybrid" evidence="8">
    <location>
        <begin position="62"/>
        <end position="264"/>
    </location>
</feature>
<dbReference type="PANTHER" id="PTHR30386:SF26">
    <property type="entry name" value="TRANSPORT PROTEIN COMB"/>
    <property type="match status" value="1"/>
</dbReference>
<dbReference type="InterPro" id="IPR050739">
    <property type="entry name" value="MFP"/>
</dbReference>
<evidence type="ECO:0000259" key="9">
    <source>
        <dbReference type="Pfam" id="PF26002"/>
    </source>
</evidence>
<keyword evidence="5 7" id="KW-0472">Membrane</keyword>
<comment type="subcellular location">
    <subcellularLocation>
        <location evidence="1">Membrane</location>
        <topology evidence="1">Single-pass membrane protein</topology>
    </subcellularLocation>
</comment>
<dbReference type="Gene3D" id="2.40.50.100">
    <property type="match status" value="1"/>
</dbReference>
<dbReference type="OrthoDB" id="9775513at2"/>
<dbReference type="InterPro" id="IPR058982">
    <property type="entry name" value="Beta-barrel_AprE"/>
</dbReference>
<evidence type="ECO:0000256" key="1">
    <source>
        <dbReference type="ARBA" id="ARBA00004167"/>
    </source>
</evidence>
<evidence type="ECO:0000256" key="3">
    <source>
        <dbReference type="ARBA" id="ARBA00022692"/>
    </source>
</evidence>
<dbReference type="GO" id="GO:0016020">
    <property type="term" value="C:membrane"/>
    <property type="evidence" value="ECO:0007669"/>
    <property type="project" value="UniProtKB-SubCell"/>
</dbReference>
<evidence type="ECO:0000256" key="6">
    <source>
        <dbReference type="SAM" id="Coils"/>
    </source>
</evidence>
<dbReference type="SUPFAM" id="SSF111369">
    <property type="entry name" value="HlyD-like secretion proteins"/>
    <property type="match status" value="1"/>
</dbReference>
<keyword evidence="3 7" id="KW-0812">Transmembrane</keyword>
<evidence type="ECO:0000313" key="11">
    <source>
        <dbReference type="Proteomes" id="UP000198988"/>
    </source>
</evidence>
<evidence type="ECO:0000256" key="5">
    <source>
        <dbReference type="ARBA" id="ARBA00023136"/>
    </source>
</evidence>
<accession>A0A1H6K824</accession>
<dbReference type="PANTHER" id="PTHR30386">
    <property type="entry name" value="MEMBRANE FUSION SUBUNIT OF EMRAB-TOLC MULTIDRUG EFFLUX PUMP"/>
    <property type="match status" value="1"/>
</dbReference>
<name>A0A1H6K824_9GAMM</name>
<evidence type="ECO:0000313" key="10">
    <source>
        <dbReference type="EMBL" id="SEH67940.1"/>
    </source>
</evidence>
<feature type="transmembrane region" description="Helical" evidence="7">
    <location>
        <begin position="12"/>
        <end position="35"/>
    </location>
</feature>
<evidence type="ECO:0000259" key="8">
    <source>
        <dbReference type="Pfam" id="PF25917"/>
    </source>
</evidence>
<dbReference type="Proteomes" id="UP000198988">
    <property type="component" value="Unassembled WGS sequence"/>
</dbReference>
<evidence type="ECO:0000256" key="2">
    <source>
        <dbReference type="ARBA" id="ARBA00009477"/>
    </source>
</evidence>
<dbReference type="AlphaFoldDB" id="A0A1H6K824"/>
<organism evidence="10 11">
    <name type="scientific">Bathymodiolus azoricus thioautotrophic gill symbiont</name>
    <dbReference type="NCBI Taxonomy" id="235205"/>
    <lineage>
        <taxon>Bacteria</taxon>
        <taxon>Pseudomonadati</taxon>
        <taxon>Pseudomonadota</taxon>
        <taxon>Gammaproteobacteria</taxon>
        <taxon>sulfur-oxidizing symbionts</taxon>
    </lineage>
</organism>
<reference evidence="11" key="1">
    <citation type="submission" date="2016-06" db="EMBL/GenBank/DDBJ databases">
        <authorList>
            <person name="Petersen J."/>
            <person name="Sayavedra L."/>
        </authorList>
    </citation>
    <scope>NUCLEOTIDE SEQUENCE [LARGE SCALE GENOMIC DNA]</scope>
    <source>
        <strain evidence="11">BazSymA</strain>
    </source>
</reference>
<dbReference type="Pfam" id="PF25917">
    <property type="entry name" value="BSH_RND"/>
    <property type="match status" value="1"/>
</dbReference>
<dbReference type="Pfam" id="PF26002">
    <property type="entry name" value="Beta-barrel_AprE"/>
    <property type="match status" value="1"/>
</dbReference>
<keyword evidence="6" id="KW-0175">Coiled coil</keyword>
<gene>
    <name evidence="10" type="ORF">BAZSYMA_ACONTIG02141_2</name>
</gene>
<feature type="coiled-coil region" evidence="6">
    <location>
        <begin position="197"/>
        <end position="224"/>
    </location>
</feature>
<comment type="similarity">
    <text evidence="2">Belongs to the membrane fusion protein (MFP) (TC 8.A.1) family.</text>
</comment>
<dbReference type="Gene3D" id="2.40.30.170">
    <property type="match status" value="1"/>
</dbReference>
<dbReference type="PRINTS" id="PR01490">
    <property type="entry name" value="RTXTOXIND"/>
</dbReference>
<sequence length="391" mass="43383">MKIKLESVLSKIEHSFSVSYVLLGGFVGFLLWASLFDIDETVRSQGSIVANGNTQIIQVADGGVLSKLLVSEGDQVKQGELLATLEKDRAQAGYHEIRSQVAYSKSALARASAEVLEEPIVFDELTQSYPDFINAQKALYVQKKRSLNQEVGVLEESLDLANKEWEMTQTLAKTGDVSELEVLRSKQKRLEFKRMIMEVKNQYYEKASREIERLEGDLAKNLHKLREQESILEYTNIHSPVSGVVKELKVTTIGGVLRSGDQLMEVSPSQGGVILEARINPIDIGRVNLGLPVVIKLDAFDYTVFGGLKGIVTYISSDTLLDKDPSGRQVTFYQVNVEIQGPEHKNNAKSKEIKVKLGMSGTIDIKVGTRSLFKYLTKPITRGFGGALNEQ</sequence>
<proteinExistence type="inferred from homology"/>
<dbReference type="RefSeq" id="WP_090715034.1">
    <property type="nucleotide sequence ID" value="NZ_CAESAP020000369.1"/>
</dbReference>
<evidence type="ECO:0000256" key="7">
    <source>
        <dbReference type="SAM" id="Phobius"/>
    </source>
</evidence>
<dbReference type="EMBL" id="CDSC02000096">
    <property type="protein sequence ID" value="SEH67940.1"/>
    <property type="molecule type" value="Genomic_DNA"/>
</dbReference>
<feature type="domain" description="AprE-like beta-barrel" evidence="9">
    <location>
        <begin position="274"/>
        <end position="368"/>
    </location>
</feature>
<dbReference type="InterPro" id="IPR058625">
    <property type="entry name" value="MdtA-like_BSH"/>
</dbReference>